<dbReference type="PANTHER" id="PTHR30188">
    <property type="entry name" value="ABC TRANSPORTER PERMEASE PROTEIN-RELATED"/>
    <property type="match status" value="1"/>
</dbReference>
<feature type="transmembrane region" description="Helical" evidence="1">
    <location>
        <begin position="257"/>
        <end position="277"/>
    </location>
</feature>
<dbReference type="EMBL" id="CAFBMK010000276">
    <property type="protein sequence ID" value="CAB4944474.1"/>
    <property type="molecule type" value="Genomic_DNA"/>
</dbReference>
<dbReference type="Pfam" id="PF02405">
    <property type="entry name" value="MlaE"/>
    <property type="match status" value="1"/>
</dbReference>
<evidence type="ECO:0000313" key="2">
    <source>
        <dbReference type="EMBL" id="CAB4944474.1"/>
    </source>
</evidence>
<sequence length="285" mass="30420">MNAPAVGTGGAVRRRPTAANRLGEGFVRPVRDLVNEAGNIAAFCGRTLASVPGSFRYSSEILRQAGLLITGTLAVVVLMEFVVGMMCATEANYVLRGYGATAYSGVFTSFCGIREMGPYMWGYIIAAKVGCGLVAELGSMRINNEFDAMESLGISSMKYVVATRLVAAWLTFPFIYIVALAMHNVANYLVIVEQIKEVSQGGWEGVHWAFISGADILFSEIKIMTMGTAIVLVAMYYGYTARGGPVGVGTATARSMILNLVLIHIIGSVLTMVFWGLNPNTPVGG</sequence>
<evidence type="ECO:0000256" key="1">
    <source>
        <dbReference type="SAM" id="Phobius"/>
    </source>
</evidence>
<gene>
    <name evidence="2" type="ORF">UFOPK3564_03142</name>
</gene>
<feature type="transmembrane region" description="Helical" evidence="1">
    <location>
        <begin position="119"/>
        <end position="138"/>
    </location>
</feature>
<dbReference type="GO" id="GO:0043190">
    <property type="term" value="C:ATP-binding cassette (ABC) transporter complex"/>
    <property type="evidence" value="ECO:0007669"/>
    <property type="project" value="InterPro"/>
</dbReference>
<name>A0A6J7JQ79_9ZZZZ</name>
<dbReference type="GO" id="GO:0005548">
    <property type="term" value="F:phospholipid transporter activity"/>
    <property type="evidence" value="ECO:0007669"/>
    <property type="project" value="TreeGrafter"/>
</dbReference>
<feature type="transmembrane region" description="Helical" evidence="1">
    <location>
        <begin position="65"/>
        <end position="86"/>
    </location>
</feature>
<dbReference type="InterPro" id="IPR030802">
    <property type="entry name" value="Permease_MalE"/>
</dbReference>
<proteinExistence type="predicted"/>
<feature type="transmembrane region" description="Helical" evidence="1">
    <location>
        <begin position="216"/>
        <end position="237"/>
    </location>
</feature>
<dbReference type="AlphaFoldDB" id="A0A6J7JQ79"/>
<keyword evidence="1" id="KW-1133">Transmembrane helix</keyword>
<feature type="transmembrane region" description="Helical" evidence="1">
    <location>
        <begin position="159"/>
        <end position="182"/>
    </location>
</feature>
<reference evidence="2" key="1">
    <citation type="submission" date="2020-05" db="EMBL/GenBank/DDBJ databases">
        <authorList>
            <person name="Chiriac C."/>
            <person name="Salcher M."/>
            <person name="Ghai R."/>
            <person name="Kavagutti S V."/>
        </authorList>
    </citation>
    <scope>NUCLEOTIDE SEQUENCE</scope>
</reference>
<organism evidence="2">
    <name type="scientific">freshwater metagenome</name>
    <dbReference type="NCBI Taxonomy" id="449393"/>
    <lineage>
        <taxon>unclassified sequences</taxon>
        <taxon>metagenomes</taxon>
        <taxon>ecological metagenomes</taxon>
    </lineage>
</organism>
<protein>
    <submittedName>
        <fullName evidence="2">Unannotated protein</fullName>
    </submittedName>
</protein>
<keyword evidence="1" id="KW-0472">Membrane</keyword>
<keyword evidence="1" id="KW-0812">Transmembrane</keyword>
<accession>A0A6J7JQ79</accession>
<dbReference type="PANTHER" id="PTHR30188:SF13">
    <property type="entry name" value="CONSERVED HYPOTHETICAL INTEGRAL MEMBRANE PROTEIN YRBE3B"/>
    <property type="match status" value="1"/>
</dbReference>